<dbReference type="OMA" id="HLWAVVQ"/>
<evidence type="ECO:0000313" key="2">
    <source>
        <dbReference type="EMBL" id="OLL22277.1"/>
    </source>
</evidence>
<keyword evidence="1" id="KW-0175">Coiled coil</keyword>
<dbReference type="Proteomes" id="UP000186594">
    <property type="component" value="Unassembled WGS sequence"/>
</dbReference>
<evidence type="ECO:0000256" key="1">
    <source>
        <dbReference type="SAM" id="Coils"/>
    </source>
</evidence>
<comment type="caution">
    <text evidence="2">The sequence shown here is derived from an EMBL/GenBank/DDBJ whole genome shotgun (WGS) entry which is preliminary data.</text>
</comment>
<sequence>MVANNSEELQRVWGMVEELCQQLSLNREYSAQLARQANNLKAQIGNGVGQSLVSAGLSPEAFESEVVQKNTQLLETNKSLREENEELTKLIAHYERGMENVVAKMRNYAARPFRKMIHKEYSAQLEREQACNEQLRKLALDREEQLKRVSALIREAYKAETELEPDILSETLSIENRGLKEMLGIFDAEDEIESCHNASS</sequence>
<dbReference type="PANTHER" id="PTHR39472">
    <property type="entry name" value="EXPRESSED PROTEIN"/>
    <property type="match status" value="1"/>
</dbReference>
<dbReference type="AlphaFoldDB" id="A0A1U7LHZ8"/>
<evidence type="ECO:0000313" key="3">
    <source>
        <dbReference type="Proteomes" id="UP000186594"/>
    </source>
</evidence>
<dbReference type="STRING" id="1198029.A0A1U7LHZ8"/>
<keyword evidence="3" id="KW-1185">Reference proteome</keyword>
<protein>
    <submittedName>
        <fullName evidence="2">Uncharacterized protein</fullName>
    </submittedName>
</protein>
<name>A0A1U7LHZ8_NEOID</name>
<reference evidence="2 3" key="1">
    <citation type="submission" date="2016-04" db="EMBL/GenBank/DDBJ databases">
        <title>Evolutionary innovation and constraint leading to complex multicellularity in the Ascomycota.</title>
        <authorList>
            <person name="Cisse O."/>
            <person name="Nguyen A."/>
            <person name="Hewitt D.A."/>
            <person name="Jedd G."/>
            <person name="Stajich J.E."/>
        </authorList>
    </citation>
    <scope>NUCLEOTIDE SEQUENCE [LARGE SCALE GENOMIC DNA]</scope>
    <source>
        <strain evidence="2 3">DAH-3</strain>
    </source>
</reference>
<feature type="coiled-coil region" evidence="1">
    <location>
        <begin position="70"/>
        <end position="138"/>
    </location>
</feature>
<dbReference type="OrthoDB" id="21214at2759"/>
<organism evidence="2 3">
    <name type="scientific">Neolecta irregularis (strain DAH-3)</name>
    <dbReference type="NCBI Taxonomy" id="1198029"/>
    <lineage>
        <taxon>Eukaryota</taxon>
        <taxon>Fungi</taxon>
        <taxon>Dikarya</taxon>
        <taxon>Ascomycota</taxon>
        <taxon>Taphrinomycotina</taxon>
        <taxon>Neolectales</taxon>
        <taxon>Neolectaceae</taxon>
        <taxon>Neolecta</taxon>
    </lineage>
</organism>
<accession>A0A1U7LHZ8</accession>
<gene>
    <name evidence="2" type="ORF">NEOLI_003631</name>
</gene>
<proteinExistence type="predicted"/>
<dbReference type="EMBL" id="LXFE01003554">
    <property type="protein sequence ID" value="OLL22277.1"/>
    <property type="molecule type" value="Genomic_DNA"/>
</dbReference>
<dbReference type="PANTHER" id="PTHR39472:SF1">
    <property type="entry name" value="EXPRESSED PROTEIN"/>
    <property type="match status" value="1"/>
</dbReference>